<dbReference type="GO" id="GO:0051228">
    <property type="term" value="P:mitotic spindle disassembly"/>
    <property type="evidence" value="ECO:0007669"/>
    <property type="project" value="TreeGrafter"/>
</dbReference>
<dbReference type="InterPro" id="IPR027417">
    <property type="entry name" value="P-loop_NTPase"/>
</dbReference>
<dbReference type="InterPro" id="IPR003959">
    <property type="entry name" value="ATPase_AAA_core"/>
</dbReference>
<dbReference type="Pfam" id="PF17862">
    <property type="entry name" value="AAA_lid_3"/>
    <property type="match status" value="1"/>
</dbReference>
<dbReference type="GO" id="GO:0030970">
    <property type="term" value="P:retrograde protein transport, ER to cytosol"/>
    <property type="evidence" value="ECO:0007669"/>
    <property type="project" value="TreeGrafter"/>
</dbReference>
<dbReference type="FunFam" id="3.40.50.300:FF:001921">
    <property type="entry name" value="AAA ATPase domain-containing protein"/>
    <property type="match status" value="1"/>
</dbReference>
<dbReference type="InterPro" id="IPR041569">
    <property type="entry name" value="AAA_lid_3"/>
</dbReference>
<dbReference type="SUPFAM" id="SSF52540">
    <property type="entry name" value="P-loop containing nucleoside triphosphate hydrolases"/>
    <property type="match status" value="2"/>
</dbReference>
<dbReference type="GO" id="GO:0097352">
    <property type="term" value="P:autophagosome maturation"/>
    <property type="evidence" value="ECO:0007669"/>
    <property type="project" value="TreeGrafter"/>
</dbReference>
<evidence type="ECO:0000256" key="1">
    <source>
        <dbReference type="ARBA" id="ARBA00022741"/>
    </source>
</evidence>
<evidence type="ECO:0000259" key="3">
    <source>
        <dbReference type="SMART" id="SM00382"/>
    </source>
</evidence>
<keyword evidence="2" id="KW-0067">ATP-binding</keyword>
<dbReference type="AlphaFoldDB" id="A0A146KJL3"/>
<feature type="domain" description="AAA+ ATPase" evidence="3">
    <location>
        <begin position="480"/>
        <end position="627"/>
    </location>
</feature>
<dbReference type="InterPro" id="IPR050168">
    <property type="entry name" value="AAA_ATPase_domain"/>
</dbReference>
<dbReference type="GO" id="GO:0005524">
    <property type="term" value="F:ATP binding"/>
    <property type="evidence" value="ECO:0007669"/>
    <property type="project" value="UniProtKB-KW"/>
</dbReference>
<dbReference type="GO" id="GO:0016887">
    <property type="term" value="F:ATP hydrolysis activity"/>
    <property type="evidence" value="ECO:0007669"/>
    <property type="project" value="InterPro"/>
</dbReference>
<keyword evidence="1" id="KW-0547">Nucleotide-binding</keyword>
<dbReference type="PANTHER" id="PTHR23077">
    <property type="entry name" value="AAA-FAMILY ATPASE"/>
    <property type="match status" value="1"/>
</dbReference>
<accession>A0A146KJL3</accession>
<dbReference type="EMBL" id="GDHC01021856">
    <property type="protein sequence ID" value="JAP96772.1"/>
    <property type="molecule type" value="Transcribed_RNA"/>
</dbReference>
<protein>
    <submittedName>
        <fullName evidence="4">Spermatogenesis-associated protein 5-like protein 1</fullName>
    </submittedName>
</protein>
<proteinExistence type="predicted"/>
<dbReference type="GO" id="GO:0031593">
    <property type="term" value="F:polyubiquitin modification-dependent protein binding"/>
    <property type="evidence" value="ECO:0007669"/>
    <property type="project" value="TreeGrafter"/>
</dbReference>
<gene>
    <name evidence="4" type="primary">SPATA5L1</name>
    <name evidence="4" type="ORF">g.84550</name>
</gene>
<dbReference type="SMART" id="SM00382">
    <property type="entry name" value="AAA"/>
    <property type="match status" value="2"/>
</dbReference>
<organism evidence="4">
    <name type="scientific">Lygus hesperus</name>
    <name type="common">Western plant bug</name>
    <dbReference type="NCBI Taxonomy" id="30085"/>
    <lineage>
        <taxon>Eukaryota</taxon>
        <taxon>Metazoa</taxon>
        <taxon>Ecdysozoa</taxon>
        <taxon>Arthropoda</taxon>
        <taxon>Hexapoda</taxon>
        <taxon>Insecta</taxon>
        <taxon>Pterygota</taxon>
        <taxon>Neoptera</taxon>
        <taxon>Paraneoptera</taxon>
        <taxon>Hemiptera</taxon>
        <taxon>Heteroptera</taxon>
        <taxon>Panheteroptera</taxon>
        <taxon>Cimicomorpha</taxon>
        <taxon>Miridae</taxon>
        <taxon>Mirini</taxon>
        <taxon>Lygus</taxon>
    </lineage>
</organism>
<dbReference type="InterPro" id="IPR003593">
    <property type="entry name" value="AAA+_ATPase"/>
</dbReference>
<dbReference type="GO" id="GO:0005634">
    <property type="term" value="C:nucleus"/>
    <property type="evidence" value="ECO:0007669"/>
    <property type="project" value="TreeGrafter"/>
</dbReference>
<dbReference type="Gene3D" id="3.40.50.300">
    <property type="entry name" value="P-loop containing nucleotide triphosphate hydrolases"/>
    <property type="match status" value="2"/>
</dbReference>
<reference evidence="4" key="1">
    <citation type="journal article" date="2016" name="Gigascience">
        <title>De novo construction of an expanded transcriptome assembly for the western tarnished plant bug, Lygus hesperus.</title>
        <authorList>
            <person name="Tassone E.E."/>
            <person name="Geib S.M."/>
            <person name="Hall B."/>
            <person name="Fabrick J.A."/>
            <person name="Brent C.S."/>
            <person name="Hull J.J."/>
        </authorList>
    </citation>
    <scope>NUCLEOTIDE SEQUENCE</scope>
</reference>
<dbReference type="GO" id="GO:0034098">
    <property type="term" value="C:VCP-NPL4-UFD1 AAA ATPase complex"/>
    <property type="evidence" value="ECO:0007669"/>
    <property type="project" value="TreeGrafter"/>
</dbReference>
<dbReference type="GO" id="GO:0005829">
    <property type="term" value="C:cytosol"/>
    <property type="evidence" value="ECO:0007669"/>
    <property type="project" value="TreeGrafter"/>
</dbReference>
<evidence type="ECO:0000256" key="2">
    <source>
        <dbReference type="ARBA" id="ARBA00022840"/>
    </source>
</evidence>
<dbReference type="PANTHER" id="PTHR23077:SF194">
    <property type="entry name" value="ATPASE FAMILY GENE 2 PROTEIN HOMOLOG B"/>
    <property type="match status" value="1"/>
</dbReference>
<dbReference type="FunFam" id="1.10.8.60:FF:000038">
    <property type="entry name" value="spermatogenesis-associated protein 5-like protein 1"/>
    <property type="match status" value="1"/>
</dbReference>
<dbReference type="PROSITE" id="PS00674">
    <property type="entry name" value="AAA"/>
    <property type="match status" value="1"/>
</dbReference>
<dbReference type="Pfam" id="PF00004">
    <property type="entry name" value="AAA"/>
    <property type="match status" value="2"/>
</dbReference>
<sequence>MEQDLLVVKLKCSPFKLQRLYLPSSLAPQESGKHAVVELNDSSSFICRIFHDDLLQSDCCLLEKSVQCSSSSTASNERVKVSKINFIPFVKPIRSIKVTVVLNKIEQFTKWNDHNRLYPSLLKQLLQLFVINTGATVNLKDFQAAQKLGVYALHIKDIGIPHTGRVVSSTKVVIHEVTSWERYSLKLEKKDVRIAGNQQAYEQLKKYVSSRGLLRTNKLANDFDFSQLMLIGPGGSGKKTLVRKVAQEFNAVLIPFDCTQLMRPKPGDTEALIGETFERAKRLAVEGLVVLLVLHLESVCGKPGRILNQMNNMLDSVRRQPSLIVVTTSADPNEVHESVKSASRFHNVIFLGVPSESERLEMLKLLSGDDLCLPQERWSELAKMTPGYVAADLTLVINKSRRSLHYEGLINPSEQQILSHVKQALASVEPSAVRGEMGLVKSNSSILEIGGLRRIKEVLLQSVQWPLFHADAFKRLNIKNSSGILLYGPPGCSKTSLARAVAAGSNVTFLAVSAADLYSPFVGDTERIIASLFQRARAAAPTLLFIDEIDALVGNRQGQQKRAQERVLSAFLIEMDGVGINGESEFLRDPSEVRVIIVAATNRPHVIDTALLRPGRLDKLIHVPPPDLEDRLEILEVITKKMPLDKNVDLFDIAEKTELFSGADLANLCREAALLAMTVNGVSTTTVSQENFLGALSASTPSLTASQVEWYKSFSFS</sequence>
<name>A0A146KJL3_LYGHE</name>
<feature type="domain" description="AAA+ ATPase" evidence="3">
    <location>
        <begin position="224"/>
        <end position="355"/>
    </location>
</feature>
<evidence type="ECO:0000313" key="4">
    <source>
        <dbReference type="EMBL" id="JAP96772.1"/>
    </source>
</evidence>
<dbReference type="InterPro" id="IPR003960">
    <property type="entry name" value="ATPase_AAA_CS"/>
</dbReference>
<dbReference type="Gene3D" id="1.10.8.60">
    <property type="match status" value="2"/>
</dbReference>